<dbReference type="CDD" id="cd22744">
    <property type="entry name" value="OTU"/>
    <property type="match status" value="1"/>
</dbReference>
<dbReference type="KEGG" id="kdj:28968613"/>
<dbReference type="Gene3D" id="3.90.70.80">
    <property type="match status" value="1"/>
</dbReference>
<dbReference type="InterPro" id="IPR003323">
    <property type="entry name" value="OTU_dom"/>
</dbReference>
<gene>
    <name evidence="2" type="ORF">I303_04914</name>
</gene>
<proteinExistence type="predicted"/>
<reference evidence="2" key="1">
    <citation type="submission" date="2013-07" db="EMBL/GenBank/DDBJ databases">
        <title>The Genome Sequence of Cryptococcus dejecticola CBS10117.</title>
        <authorList>
            <consortium name="The Broad Institute Genome Sequencing Platform"/>
            <person name="Cuomo C."/>
            <person name="Litvintseva A."/>
            <person name="Chen Y."/>
            <person name="Heitman J."/>
            <person name="Sun S."/>
            <person name="Springer D."/>
            <person name="Dromer F."/>
            <person name="Young S.K."/>
            <person name="Zeng Q."/>
            <person name="Gargeya S."/>
            <person name="Fitzgerald M."/>
            <person name="Abouelleil A."/>
            <person name="Alvarado L."/>
            <person name="Berlin A.M."/>
            <person name="Chapman S.B."/>
            <person name="Dewar J."/>
            <person name="Goldberg J."/>
            <person name="Griggs A."/>
            <person name="Gujja S."/>
            <person name="Hansen M."/>
            <person name="Howarth C."/>
            <person name="Imamovic A."/>
            <person name="Larimer J."/>
            <person name="McCowan C."/>
            <person name="Murphy C."/>
            <person name="Pearson M."/>
            <person name="Priest M."/>
            <person name="Roberts A."/>
            <person name="Saif S."/>
            <person name="Shea T."/>
            <person name="Sykes S."/>
            <person name="Wortman J."/>
            <person name="Nusbaum C."/>
            <person name="Birren B."/>
        </authorList>
    </citation>
    <scope>NUCLEOTIDE SEQUENCE [LARGE SCALE GENOMIC DNA]</scope>
    <source>
        <strain evidence="2">CBS 10117</strain>
    </source>
</reference>
<dbReference type="GO" id="GO:0016579">
    <property type="term" value="P:protein deubiquitination"/>
    <property type="evidence" value="ECO:0007669"/>
    <property type="project" value="TreeGrafter"/>
</dbReference>
<organism evidence="2">
    <name type="scientific">Kwoniella dejecticola CBS 10117</name>
    <dbReference type="NCBI Taxonomy" id="1296121"/>
    <lineage>
        <taxon>Eukaryota</taxon>
        <taxon>Fungi</taxon>
        <taxon>Dikarya</taxon>
        <taxon>Basidiomycota</taxon>
        <taxon>Agaricomycotina</taxon>
        <taxon>Tremellomycetes</taxon>
        <taxon>Tremellales</taxon>
        <taxon>Cryptococcaceae</taxon>
        <taxon>Kwoniella</taxon>
    </lineage>
</organism>
<accession>A0A1A6A691</accession>
<evidence type="ECO:0000313" key="2">
    <source>
        <dbReference type="EMBL" id="OBR85578.1"/>
    </source>
</evidence>
<dbReference type="Pfam" id="PF02338">
    <property type="entry name" value="OTU"/>
    <property type="match status" value="1"/>
</dbReference>
<dbReference type="GO" id="GO:0004843">
    <property type="term" value="F:cysteine-type deubiquitinase activity"/>
    <property type="evidence" value="ECO:0007669"/>
    <property type="project" value="TreeGrafter"/>
</dbReference>
<dbReference type="PANTHER" id="PTHR12419">
    <property type="entry name" value="OTU DOMAIN CONTAINING PROTEIN"/>
    <property type="match status" value="1"/>
</dbReference>
<dbReference type="STRING" id="1296121.A0A1A6A691"/>
<dbReference type="SUPFAM" id="SSF54001">
    <property type="entry name" value="Cysteine proteinases"/>
    <property type="match status" value="1"/>
</dbReference>
<dbReference type="InterPro" id="IPR050704">
    <property type="entry name" value="Peptidase_C85-like"/>
</dbReference>
<dbReference type="InterPro" id="IPR038765">
    <property type="entry name" value="Papain-like_cys_pep_sf"/>
</dbReference>
<sequence>MRLGHPSRYIPCRVKPKDPKHRYQLHERSPIRLRCGLKGCHDHLPAGEMMRWFSKLILSGTVDKAAVGLKSLTLAVAEANRPQTYKIHNITHRVHPFKPPPYTQLERLNSKPVTYRTRWTDPDGNCMFKALAKAMGKDMEAHKELRLKAVDYIREHRQDFERFIEVGRDDPPGEDLAARTDRYLDKMAQDGTWGDHLTIQALCSAFKIGIAVLGKMADGNFTWMRTGSAADGKGYIALSLVDEHYENLFSMQEVFPNL</sequence>
<dbReference type="PROSITE" id="PS50802">
    <property type="entry name" value="OTU"/>
    <property type="match status" value="1"/>
</dbReference>
<feature type="domain" description="OTU" evidence="1">
    <location>
        <begin position="115"/>
        <end position="251"/>
    </location>
</feature>
<dbReference type="VEuPathDB" id="FungiDB:I303_04914"/>
<dbReference type="OrthoDB" id="2594556at2759"/>
<evidence type="ECO:0000259" key="1">
    <source>
        <dbReference type="PROSITE" id="PS50802"/>
    </source>
</evidence>
<dbReference type="GeneID" id="28968613"/>
<dbReference type="EMBL" id="KI894031">
    <property type="protein sequence ID" value="OBR85578.1"/>
    <property type="molecule type" value="Genomic_DNA"/>
</dbReference>
<dbReference type="AlphaFoldDB" id="A0A1A6A691"/>
<name>A0A1A6A691_9TREE</name>
<protein>
    <recommendedName>
        <fullName evidence="1">OTU domain-containing protein</fullName>
    </recommendedName>
</protein>
<dbReference type="PANTHER" id="PTHR12419:SF11">
    <property type="entry name" value="OTU DOMAIN-CONTAINING PROTEIN DDB_G0284757"/>
    <property type="match status" value="1"/>
</dbReference>
<dbReference type="RefSeq" id="XP_018263420.2">
    <property type="nucleotide sequence ID" value="XM_018408209.2"/>
</dbReference>